<dbReference type="STRING" id="189381.GCA_900166615_00209"/>
<comment type="caution">
    <text evidence="2">The sequence shown here is derived from an EMBL/GenBank/DDBJ whole genome shotgun (WGS) entry which is preliminary data.</text>
</comment>
<sequence length="128" mass="14835">MDDEVTMMKRAIAMVVAVCLISFFSYQLGLPFPSSYLPVFFFINGLCALWSVFNQLVVIAFYEYRIHDHKDTFFQTVLKFVLWPGMILNHHVQLVLCRLPFIVNKALGILYALVLFILSMLVSFVFEV</sequence>
<keyword evidence="3" id="KW-1185">Reference proteome</keyword>
<dbReference type="EMBL" id="LGUE01000008">
    <property type="protein sequence ID" value="KON83125.1"/>
    <property type="molecule type" value="Genomic_DNA"/>
</dbReference>
<dbReference type="Proteomes" id="UP000037405">
    <property type="component" value="Unassembled WGS sequence"/>
</dbReference>
<name>A0A0M0FZZ4_9BACI</name>
<dbReference type="AlphaFoldDB" id="A0A0M0FZZ4"/>
<evidence type="ECO:0000313" key="3">
    <source>
        <dbReference type="Proteomes" id="UP000037405"/>
    </source>
</evidence>
<dbReference type="PATRIC" id="fig|189381.12.peg.3542"/>
<keyword evidence="1" id="KW-0472">Membrane</keyword>
<proteinExistence type="predicted"/>
<gene>
    <name evidence="2" type="ORF">AF331_20045</name>
</gene>
<evidence type="ECO:0000256" key="1">
    <source>
        <dbReference type="SAM" id="Phobius"/>
    </source>
</evidence>
<organism evidence="2 3">
    <name type="scientific">Rossellomorea marisflavi</name>
    <dbReference type="NCBI Taxonomy" id="189381"/>
    <lineage>
        <taxon>Bacteria</taxon>
        <taxon>Bacillati</taxon>
        <taxon>Bacillota</taxon>
        <taxon>Bacilli</taxon>
        <taxon>Bacillales</taxon>
        <taxon>Bacillaceae</taxon>
        <taxon>Rossellomorea</taxon>
    </lineage>
</organism>
<protein>
    <submittedName>
        <fullName evidence="2">Uncharacterized protein</fullName>
    </submittedName>
</protein>
<feature type="transmembrane region" description="Helical" evidence="1">
    <location>
        <begin position="12"/>
        <end position="30"/>
    </location>
</feature>
<accession>A0A0M0FZZ4</accession>
<keyword evidence="1" id="KW-0812">Transmembrane</keyword>
<keyword evidence="1" id="KW-1133">Transmembrane helix</keyword>
<feature type="transmembrane region" description="Helical" evidence="1">
    <location>
        <begin position="106"/>
        <end position="126"/>
    </location>
</feature>
<evidence type="ECO:0000313" key="2">
    <source>
        <dbReference type="EMBL" id="KON83125.1"/>
    </source>
</evidence>
<feature type="transmembrane region" description="Helical" evidence="1">
    <location>
        <begin position="36"/>
        <end position="62"/>
    </location>
</feature>
<reference evidence="3" key="1">
    <citation type="submission" date="2015-07" db="EMBL/GenBank/DDBJ databases">
        <title>Fjat-14235 jcm11544.</title>
        <authorList>
            <person name="Liu B."/>
            <person name="Wang J."/>
            <person name="Zhu Y."/>
            <person name="Liu G."/>
            <person name="Chen Q."/>
            <person name="Chen Z."/>
            <person name="Lan J."/>
            <person name="Che J."/>
            <person name="Ge C."/>
            <person name="Shi H."/>
            <person name="Pan Z."/>
            <person name="Liu X."/>
        </authorList>
    </citation>
    <scope>NUCLEOTIDE SEQUENCE [LARGE SCALE GENOMIC DNA]</scope>
    <source>
        <strain evidence="3">JCM 11544</strain>
    </source>
</reference>